<evidence type="ECO:0000256" key="3">
    <source>
        <dbReference type="ARBA" id="ARBA00022723"/>
    </source>
</evidence>
<proteinExistence type="inferred from homology"/>
<dbReference type="STRING" id="461836.A0A0L0D4D4"/>
<evidence type="ECO:0000256" key="1">
    <source>
        <dbReference type="ARBA" id="ARBA00004604"/>
    </source>
</evidence>
<evidence type="ECO:0000256" key="4">
    <source>
        <dbReference type="ARBA" id="ARBA00022737"/>
    </source>
</evidence>
<evidence type="ECO:0000313" key="9">
    <source>
        <dbReference type="EMBL" id="KNC47227.1"/>
    </source>
</evidence>
<keyword evidence="4" id="KW-0677">Repeat</keyword>
<dbReference type="PANTHER" id="PTHR13214">
    <property type="entry name" value="ZINC FINGER PROTEIN 330"/>
    <property type="match status" value="1"/>
</dbReference>
<accession>A0A0L0D4D4</accession>
<dbReference type="GO" id="GO:0008270">
    <property type="term" value="F:zinc ion binding"/>
    <property type="evidence" value="ECO:0007669"/>
    <property type="project" value="UniProtKB-KW"/>
</dbReference>
<evidence type="ECO:0000256" key="7">
    <source>
        <dbReference type="ARBA" id="ARBA00023242"/>
    </source>
</evidence>
<dbReference type="OMA" id="CFCDEHV"/>
<dbReference type="Pfam" id="PF06524">
    <property type="entry name" value="NOA36"/>
    <property type="match status" value="1"/>
</dbReference>
<dbReference type="RefSeq" id="XP_013759996.1">
    <property type="nucleotide sequence ID" value="XM_013904542.1"/>
</dbReference>
<protein>
    <submittedName>
        <fullName evidence="9">Zinc finger protein 330</fullName>
    </submittedName>
</protein>
<name>A0A0L0D4D4_THETB</name>
<dbReference type="AlphaFoldDB" id="A0A0L0D4D4"/>
<sequence>MPKKKTGQAKKRAKMKSRQAEIRSGAQRDLARSNCNTSYECKQCGMRQRTRAFCYFCHAMQKPAACAQCGRTKCLGGDCAVRHGAKHATGMDLVGAVCDHCAAWVCHSRKCLTTHACACPLADMVCIVCCRGPEVCGGRFFNCSTCSAALCEEDQLQHEGTCTTIDGDSFKCKSCNRTGVYSCLSCKVSFCDTHVVRRGVVLSAGANPPCPKCSVTVVETKAVSVSTRKYEYGRHNTADQSKADMWFAPSRASGAGPSG</sequence>
<keyword evidence="3" id="KW-0479">Metal-binding</keyword>
<dbReference type="InterPro" id="IPR010531">
    <property type="entry name" value="NOA36"/>
</dbReference>
<keyword evidence="10" id="KW-1185">Reference proteome</keyword>
<feature type="region of interest" description="Disordered" evidence="8">
    <location>
        <begin position="1"/>
        <end position="23"/>
    </location>
</feature>
<dbReference type="Proteomes" id="UP000054408">
    <property type="component" value="Unassembled WGS sequence"/>
</dbReference>
<organism evidence="9 10">
    <name type="scientific">Thecamonas trahens ATCC 50062</name>
    <dbReference type="NCBI Taxonomy" id="461836"/>
    <lineage>
        <taxon>Eukaryota</taxon>
        <taxon>Apusozoa</taxon>
        <taxon>Apusomonadida</taxon>
        <taxon>Apusomonadidae</taxon>
        <taxon>Thecamonas</taxon>
    </lineage>
</organism>
<comment type="similarity">
    <text evidence="2">Belongs to the NOA36 family.</text>
</comment>
<evidence type="ECO:0000256" key="6">
    <source>
        <dbReference type="ARBA" id="ARBA00022833"/>
    </source>
</evidence>
<comment type="subcellular location">
    <subcellularLocation>
        <location evidence="1">Nucleus</location>
        <location evidence="1">Nucleolus</location>
    </subcellularLocation>
</comment>
<dbReference type="GO" id="GO:0005730">
    <property type="term" value="C:nucleolus"/>
    <property type="evidence" value="ECO:0007669"/>
    <property type="project" value="UniProtKB-SubCell"/>
</dbReference>
<keyword evidence="5" id="KW-0863">Zinc-finger</keyword>
<evidence type="ECO:0000256" key="5">
    <source>
        <dbReference type="ARBA" id="ARBA00022771"/>
    </source>
</evidence>
<dbReference type="PANTHER" id="PTHR13214:SF1">
    <property type="entry name" value="ZINC FINGER PROTEIN 330"/>
    <property type="match status" value="1"/>
</dbReference>
<dbReference type="GeneID" id="25563240"/>
<gene>
    <name evidence="9" type="ORF">AMSG_03655</name>
</gene>
<dbReference type="EMBL" id="GL349445">
    <property type="protein sequence ID" value="KNC47227.1"/>
    <property type="molecule type" value="Genomic_DNA"/>
</dbReference>
<evidence type="ECO:0000313" key="10">
    <source>
        <dbReference type="Proteomes" id="UP000054408"/>
    </source>
</evidence>
<keyword evidence="6" id="KW-0862">Zinc</keyword>
<dbReference type="eggNOG" id="ENOG502QRJT">
    <property type="taxonomic scope" value="Eukaryota"/>
</dbReference>
<keyword evidence="7" id="KW-0539">Nucleus</keyword>
<feature type="compositionally biased region" description="Basic residues" evidence="8">
    <location>
        <begin position="1"/>
        <end position="17"/>
    </location>
</feature>
<reference evidence="9 10" key="1">
    <citation type="submission" date="2010-05" db="EMBL/GenBank/DDBJ databases">
        <title>The Genome Sequence of Thecamonas trahens ATCC 50062.</title>
        <authorList>
            <consortium name="The Broad Institute Genome Sequencing Platform"/>
            <person name="Russ C."/>
            <person name="Cuomo C."/>
            <person name="Shea T."/>
            <person name="Young S.K."/>
            <person name="Zeng Q."/>
            <person name="Koehrsen M."/>
            <person name="Haas B."/>
            <person name="Borodovsky M."/>
            <person name="Guigo R."/>
            <person name="Alvarado L."/>
            <person name="Berlin A."/>
            <person name="Bochicchio J."/>
            <person name="Borenstein D."/>
            <person name="Chapman S."/>
            <person name="Chen Z."/>
            <person name="Freedman E."/>
            <person name="Gellesch M."/>
            <person name="Goldberg J."/>
            <person name="Griggs A."/>
            <person name="Gujja S."/>
            <person name="Heilman E."/>
            <person name="Heiman D."/>
            <person name="Hepburn T."/>
            <person name="Howarth C."/>
            <person name="Jen D."/>
            <person name="Larson L."/>
            <person name="Mehta T."/>
            <person name="Park D."/>
            <person name="Pearson M."/>
            <person name="Roberts A."/>
            <person name="Saif S."/>
            <person name="Shenoy N."/>
            <person name="Sisk P."/>
            <person name="Stolte C."/>
            <person name="Sykes S."/>
            <person name="Thomson T."/>
            <person name="Walk T."/>
            <person name="White J."/>
            <person name="Yandava C."/>
            <person name="Burger G."/>
            <person name="Gray M.W."/>
            <person name="Holland P.W.H."/>
            <person name="King N."/>
            <person name="Lang F.B.F."/>
            <person name="Roger A.J."/>
            <person name="Ruiz-Trillo I."/>
            <person name="Lander E."/>
            <person name="Nusbaum C."/>
        </authorList>
    </citation>
    <scope>NUCLEOTIDE SEQUENCE [LARGE SCALE GENOMIC DNA]</scope>
    <source>
        <strain evidence="9 10">ATCC 50062</strain>
    </source>
</reference>
<evidence type="ECO:0000256" key="2">
    <source>
        <dbReference type="ARBA" id="ARBA00007212"/>
    </source>
</evidence>
<evidence type="ECO:0000256" key="8">
    <source>
        <dbReference type="SAM" id="MobiDB-lite"/>
    </source>
</evidence>
<dbReference type="OrthoDB" id="10258894at2759"/>